<dbReference type="PRINTS" id="PR00738">
    <property type="entry name" value="GLHYDRLASE20"/>
</dbReference>
<evidence type="ECO:0000259" key="10">
    <source>
        <dbReference type="Pfam" id="PF00728"/>
    </source>
</evidence>
<reference evidence="12 13" key="1">
    <citation type="submission" date="2018-11" db="EMBL/GenBank/DDBJ databases">
        <title>Genome assembly of Steccherinum ochraceum LE-BIN_3174, the white-rot fungus of the Steccherinaceae family (The Residual Polyporoid clade, Polyporales, Basidiomycota).</title>
        <authorList>
            <person name="Fedorova T.V."/>
            <person name="Glazunova O.A."/>
            <person name="Landesman E.O."/>
            <person name="Moiseenko K.V."/>
            <person name="Psurtseva N.V."/>
            <person name="Savinova O.S."/>
            <person name="Shakhova N.V."/>
            <person name="Tyazhelova T.V."/>
            <person name="Vasina D.V."/>
        </authorList>
    </citation>
    <scope>NUCLEOTIDE SEQUENCE [LARGE SCALE GENOMIC DNA]</scope>
    <source>
        <strain evidence="12 13">LE-BIN_3174</strain>
    </source>
</reference>
<keyword evidence="13" id="KW-1185">Reference proteome</keyword>
<keyword evidence="6 7" id="KW-0326">Glycosidase</keyword>
<dbReference type="Gene3D" id="3.30.379.10">
    <property type="entry name" value="Chitobiase/beta-hexosaminidase domain 2-like"/>
    <property type="match status" value="1"/>
</dbReference>
<keyword evidence="4 7" id="KW-0378">Hydrolase</keyword>
<evidence type="ECO:0000313" key="12">
    <source>
        <dbReference type="EMBL" id="TCD65816.1"/>
    </source>
</evidence>
<evidence type="ECO:0000256" key="5">
    <source>
        <dbReference type="ARBA" id="ARBA00023180"/>
    </source>
</evidence>
<protein>
    <recommendedName>
        <fullName evidence="7">Beta-hexosaminidase</fullName>
        <ecNumber evidence="7">3.2.1.52</ecNumber>
    </recommendedName>
</protein>
<comment type="caution">
    <text evidence="12">The sequence shown here is derived from an EMBL/GenBank/DDBJ whole genome shotgun (WGS) entry which is preliminary data.</text>
</comment>
<dbReference type="Pfam" id="PF00728">
    <property type="entry name" value="Glyco_hydro_20"/>
    <property type="match status" value="1"/>
</dbReference>
<dbReference type="CDD" id="cd06562">
    <property type="entry name" value="GH20_HexA_HexB-like"/>
    <property type="match status" value="1"/>
</dbReference>
<dbReference type="Gene3D" id="3.20.20.80">
    <property type="entry name" value="Glycosidases"/>
    <property type="match status" value="1"/>
</dbReference>
<feature type="domain" description="Glycoside hydrolase family 20 catalytic" evidence="10">
    <location>
        <begin position="180"/>
        <end position="512"/>
    </location>
</feature>
<evidence type="ECO:0000256" key="3">
    <source>
        <dbReference type="ARBA" id="ARBA00022729"/>
    </source>
</evidence>
<dbReference type="PANTHER" id="PTHR22600">
    <property type="entry name" value="BETA-HEXOSAMINIDASE"/>
    <property type="match status" value="1"/>
</dbReference>
<feature type="domain" description="Beta-hexosaminidase eukaryotic type N-terminal" evidence="11">
    <location>
        <begin position="23"/>
        <end position="157"/>
    </location>
</feature>
<dbReference type="SUPFAM" id="SSF55545">
    <property type="entry name" value="beta-N-acetylhexosaminidase-like domain"/>
    <property type="match status" value="1"/>
</dbReference>
<dbReference type="AlphaFoldDB" id="A0A4R0RF42"/>
<feature type="active site" description="Proton donor" evidence="8">
    <location>
        <position position="339"/>
    </location>
</feature>
<dbReference type="PANTHER" id="PTHR22600:SF26">
    <property type="entry name" value="BETA-N-ACETYLHEXOSAMINIDASE"/>
    <property type="match status" value="1"/>
</dbReference>
<dbReference type="EMBL" id="RWJN01000162">
    <property type="protein sequence ID" value="TCD65816.1"/>
    <property type="molecule type" value="Genomic_DNA"/>
</dbReference>
<dbReference type="InterPro" id="IPR029019">
    <property type="entry name" value="HEX_eukaryotic_N"/>
</dbReference>
<dbReference type="GO" id="GO:0030203">
    <property type="term" value="P:glycosaminoglycan metabolic process"/>
    <property type="evidence" value="ECO:0007669"/>
    <property type="project" value="TreeGrafter"/>
</dbReference>
<gene>
    <name evidence="12" type="primary">NAG2_2</name>
    <name evidence="12" type="ORF">EIP91_002166</name>
</gene>
<dbReference type="Proteomes" id="UP000292702">
    <property type="component" value="Unassembled WGS sequence"/>
</dbReference>
<sequence>MARTSAFLLLSALLSVFAPVDALWPQPRDITTGSSALKLSGGFDITIAGSVHNAPLDLHQAVERANAQLRSDKLERLVVGRGDADKGALSKAKTLSKLTLSLEKGATAHTITSEAQKPIEARDEAYVLDVPADGSGATLTANSTLGLFRGLVTFGQLWYQSGSTTYSIEAPIHIKDSPAYPYRGYMLDTARNYFPVSDIKRAIDAMSWVKINQFHWHIVDSQSFPLEVPGFLELSQKGAYASSMVYTAKDVQDVVSYAGARGIDVLVEIDTPGHTSVISKSHPEHIACAEATPWATFANEPPAGQLRLTSNETTQFTADLLVAVSKLFPSTMFSTGGDEINANCYDQDPETQKALNATGQTFLQALDSFTQVSHAALKKAGKTPVVWEEMVLSFNVTLAPETITLVWISSADVQAVAQKGFKLIHAASDYFYLDCGGGGWVGANPDGNSWCDPFKTWQKSYSFDPVANLTADQAKLVLGGQHLLWTEQSSPSNLDPISWPRAASSAELFWTGPGQNISTVLPRLHDLSFRLQQRGIHTIPLQPLWCALRPGACDLTA</sequence>
<comment type="catalytic activity">
    <reaction evidence="1 7">
        <text>Hydrolysis of terminal non-reducing N-acetyl-D-hexosamine residues in N-acetyl-beta-D-hexosaminides.</text>
        <dbReference type="EC" id="3.2.1.52"/>
    </reaction>
</comment>
<proteinExistence type="inferred from homology"/>
<dbReference type="GO" id="GO:0004563">
    <property type="term" value="F:beta-N-acetylhexosaminidase activity"/>
    <property type="evidence" value="ECO:0007669"/>
    <property type="project" value="UniProtKB-EC"/>
</dbReference>
<comment type="similarity">
    <text evidence="2 7">Belongs to the glycosyl hydrolase 20 family.</text>
</comment>
<evidence type="ECO:0000256" key="2">
    <source>
        <dbReference type="ARBA" id="ARBA00006285"/>
    </source>
</evidence>
<feature type="chain" id="PRO_5020517724" description="Beta-hexosaminidase" evidence="9">
    <location>
        <begin position="23"/>
        <end position="557"/>
    </location>
</feature>
<name>A0A4R0RF42_9APHY</name>
<evidence type="ECO:0000313" key="13">
    <source>
        <dbReference type="Proteomes" id="UP000292702"/>
    </source>
</evidence>
<dbReference type="GO" id="GO:0005975">
    <property type="term" value="P:carbohydrate metabolic process"/>
    <property type="evidence" value="ECO:0007669"/>
    <property type="project" value="InterPro"/>
</dbReference>
<feature type="signal peptide" evidence="9">
    <location>
        <begin position="1"/>
        <end position="22"/>
    </location>
</feature>
<evidence type="ECO:0000256" key="4">
    <source>
        <dbReference type="ARBA" id="ARBA00022801"/>
    </source>
</evidence>
<keyword evidence="5" id="KW-0325">Glycoprotein</keyword>
<evidence type="ECO:0000256" key="6">
    <source>
        <dbReference type="ARBA" id="ARBA00023295"/>
    </source>
</evidence>
<keyword evidence="3 9" id="KW-0732">Signal</keyword>
<dbReference type="InterPro" id="IPR015883">
    <property type="entry name" value="Glyco_hydro_20_cat"/>
</dbReference>
<dbReference type="EC" id="3.2.1.52" evidence="7"/>
<dbReference type="InterPro" id="IPR029018">
    <property type="entry name" value="Hex-like_dom2"/>
</dbReference>
<evidence type="ECO:0000256" key="8">
    <source>
        <dbReference type="PIRSR" id="PIRSR001093-1"/>
    </source>
</evidence>
<evidence type="ECO:0000256" key="7">
    <source>
        <dbReference type="PIRNR" id="PIRNR001093"/>
    </source>
</evidence>
<dbReference type="Pfam" id="PF14845">
    <property type="entry name" value="Glycohydro_20b2"/>
    <property type="match status" value="1"/>
</dbReference>
<dbReference type="InterPro" id="IPR025705">
    <property type="entry name" value="Beta_hexosaminidase_sua/sub"/>
</dbReference>
<dbReference type="PIRSF" id="PIRSF001093">
    <property type="entry name" value="B-hxosamndse_ab_euk"/>
    <property type="match status" value="1"/>
</dbReference>
<dbReference type="InterPro" id="IPR017853">
    <property type="entry name" value="GH"/>
</dbReference>
<dbReference type="GO" id="GO:0016020">
    <property type="term" value="C:membrane"/>
    <property type="evidence" value="ECO:0007669"/>
    <property type="project" value="TreeGrafter"/>
</dbReference>
<accession>A0A4R0RF42</accession>
<evidence type="ECO:0000256" key="1">
    <source>
        <dbReference type="ARBA" id="ARBA00001231"/>
    </source>
</evidence>
<evidence type="ECO:0000259" key="11">
    <source>
        <dbReference type="Pfam" id="PF14845"/>
    </source>
</evidence>
<dbReference type="STRING" id="92696.A0A4R0RF42"/>
<evidence type="ECO:0000256" key="9">
    <source>
        <dbReference type="SAM" id="SignalP"/>
    </source>
</evidence>
<dbReference type="SUPFAM" id="SSF51445">
    <property type="entry name" value="(Trans)glycosidases"/>
    <property type="match status" value="1"/>
</dbReference>
<organism evidence="12 13">
    <name type="scientific">Steccherinum ochraceum</name>
    <dbReference type="NCBI Taxonomy" id="92696"/>
    <lineage>
        <taxon>Eukaryota</taxon>
        <taxon>Fungi</taxon>
        <taxon>Dikarya</taxon>
        <taxon>Basidiomycota</taxon>
        <taxon>Agaricomycotina</taxon>
        <taxon>Agaricomycetes</taxon>
        <taxon>Polyporales</taxon>
        <taxon>Steccherinaceae</taxon>
        <taxon>Steccherinum</taxon>
    </lineage>
</organism>
<dbReference type="FunFam" id="3.20.20.80:FF:000063">
    <property type="entry name" value="Beta-hexosaminidase"/>
    <property type="match status" value="1"/>
</dbReference>
<dbReference type="OrthoDB" id="428480at2759"/>